<dbReference type="CDD" id="cd04301">
    <property type="entry name" value="NAT_SF"/>
    <property type="match status" value="1"/>
</dbReference>
<dbReference type="Proteomes" id="UP000053372">
    <property type="component" value="Unassembled WGS sequence"/>
</dbReference>
<dbReference type="PANTHER" id="PTHR13947:SF37">
    <property type="entry name" value="LD18367P"/>
    <property type="match status" value="1"/>
</dbReference>
<keyword evidence="4" id="KW-1185">Reference proteome</keyword>
<evidence type="ECO:0000313" key="3">
    <source>
        <dbReference type="EMBL" id="KST68575.1"/>
    </source>
</evidence>
<dbReference type="PANTHER" id="PTHR13947">
    <property type="entry name" value="GNAT FAMILY N-ACETYLTRANSFERASE"/>
    <property type="match status" value="1"/>
</dbReference>
<sequence>MRIYRSQDRDSIIQMIDSIYKEYGDFIYLEGYDRDLLDIENNYFSNGNFWVETANNDDNKIIGSIAVKKELDYEDTALMKRFYLLPQYRGLGLAETLHDTVINWCKKNQISKLHLWSDTRFTRAHFFYQKNGYERGEMIDRNDGAMPYQEYYFMKLL</sequence>
<dbReference type="AlphaFoldDB" id="A0A0V7ZWG6"/>
<dbReference type="EMBL" id="LMTZ01000055">
    <property type="protein sequence ID" value="KST68575.1"/>
    <property type="molecule type" value="Genomic_DNA"/>
</dbReference>
<feature type="domain" description="N-acetyltransferase" evidence="2">
    <location>
        <begin position="1"/>
        <end position="157"/>
    </location>
</feature>
<dbReference type="InterPro" id="IPR000182">
    <property type="entry name" value="GNAT_dom"/>
</dbReference>
<gene>
    <name evidence="3" type="ORF">BC008_33520</name>
</gene>
<comment type="caution">
    <text evidence="3">The sequence shown here is derived from an EMBL/GenBank/DDBJ whole genome shotgun (WGS) entry which is preliminary data.</text>
</comment>
<reference evidence="3 4" key="1">
    <citation type="journal article" date="2015" name="Genome Announc.">
        <title>Draft Genome of the Euendolithic (true boring) Cyanobacterium Mastigocoleus testarum strain BC008.</title>
        <authorList>
            <person name="Guida B.S."/>
            <person name="Garcia-Pichel F."/>
        </authorList>
    </citation>
    <scope>NUCLEOTIDE SEQUENCE [LARGE SCALE GENOMIC DNA]</scope>
    <source>
        <strain evidence="3 4">BC008</strain>
    </source>
</reference>
<dbReference type="Pfam" id="PF00583">
    <property type="entry name" value="Acetyltransf_1"/>
    <property type="match status" value="1"/>
</dbReference>
<protein>
    <recommendedName>
        <fullName evidence="2">N-acetyltransferase domain-containing protein</fullName>
    </recommendedName>
</protein>
<dbReference type="InterPro" id="IPR050769">
    <property type="entry name" value="NAT_camello-type"/>
</dbReference>
<dbReference type="SUPFAM" id="SSF55729">
    <property type="entry name" value="Acyl-CoA N-acyltransferases (Nat)"/>
    <property type="match status" value="1"/>
</dbReference>
<organism evidence="3 4">
    <name type="scientific">Mastigocoleus testarum BC008</name>
    <dbReference type="NCBI Taxonomy" id="371196"/>
    <lineage>
        <taxon>Bacteria</taxon>
        <taxon>Bacillati</taxon>
        <taxon>Cyanobacteriota</taxon>
        <taxon>Cyanophyceae</taxon>
        <taxon>Nostocales</taxon>
        <taxon>Hapalosiphonaceae</taxon>
        <taxon>Mastigocoleus</taxon>
    </lineage>
</organism>
<dbReference type="OrthoDB" id="9799681at2"/>
<name>A0A0V7ZWG6_9CYAN</name>
<accession>A0A0V7ZWG6</accession>
<evidence type="ECO:0000313" key="4">
    <source>
        <dbReference type="Proteomes" id="UP000053372"/>
    </source>
</evidence>
<evidence type="ECO:0000256" key="1">
    <source>
        <dbReference type="ARBA" id="ARBA00022679"/>
    </source>
</evidence>
<dbReference type="PROSITE" id="PS51186">
    <property type="entry name" value="GNAT"/>
    <property type="match status" value="1"/>
</dbReference>
<evidence type="ECO:0000259" key="2">
    <source>
        <dbReference type="PROSITE" id="PS51186"/>
    </source>
</evidence>
<proteinExistence type="predicted"/>
<dbReference type="InterPro" id="IPR016181">
    <property type="entry name" value="Acyl_CoA_acyltransferase"/>
</dbReference>
<dbReference type="GO" id="GO:0008080">
    <property type="term" value="F:N-acetyltransferase activity"/>
    <property type="evidence" value="ECO:0007669"/>
    <property type="project" value="InterPro"/>
</dbReference>
<dbReference type="RefSeq" id="WP_058183475.1">
    <property type="nucleotide sequence ID" value="NZ_LMTZ01000055.1"/>
</dbReference>
<keyword evidence="1" id="KW-0808">Transferase</keyword>
<dbReference type="Gene3D" id="3.40.630.30">
    <property type="match status" value="1"/>
</dbReference>